<accession>A0ABW0Z6P8</accession>
<dbReference type="InterPro" id="IPR043917">
    <property type="entry name" value="DUF5753"/>
</dbReference>
<sequence>MSPNVPLPTVRRRRLGAELRRLRERADLSATEAGVRFGITQSRISNIEAGRYGVSADRVRALARTYNCSDHVLIEALAAMTGERRQGWWEDYREVLPADLIDLTELEHHATAIRVGQVINIPGLLQTVDYARAIFSDAVPPLLAHEAEHRLSHRIKRQAILYRDNPPPYTAIIHEAALRMQFGGIDTAKAQLHHLVEVSERDSVTVVVIPFEGTSFPSVGHGIDYLYGPVTQLDTAILDTAQSGAAIDAAAQLEVCRLVLDRMESVALKPGPSRDLIQRIAHDL</sequence>
<dbReference type="Proteomes" id="UP001596083">
    <property type="component" value="Unassembled WGS sequence"/>
</dbReference>
<gene>
    <name evidence="2" type="ORF">ACFP1Z_29830</name>
</gene>
<protein>
    <submittedName>
        <fullName evidence="2">Helix-turn-helix domain-containing protein</fullName>
    </submittedName>
</protein>
<dbReference type="PROSITE" id="PS50943">
    <property type="entry name" value="HTH_CROC1"/>
    <property type="match status" value="1"/>
</dbReference>
<proteinExistence type="predicted"/>
<dbReference type="SMART" id="SM00530">
    <property type="entry name" value="HTH_XRE"/>
    <property type="match status" value="1"/>
</dbReference>
<dbReference type="Pfam" id="PF19054">
    <property type="entry name" value="DUF5753"/>
    <property type="match status" value="1"/>
</dbReference>
<comment type="caution">
    <text evidence="2">The sequence shown here is derived from an EMBL/GenBank/DDBJ whole genome shotgun (WGS) entry which is preliminary data.</text>
</comment>
<feature type="domain" description="HTH cro/C1-type" evidence="1">
    <location>
        <begin position="19"/>
        <end position="73"/>
    </location>
</feature>
<dbReference type="Pfam" id="PF13560">
    <property type="entry name" value="HTH_31"/>
    <property type="match status" value="1"/>
</dbReference>
<dbReference type="InterPro" id="IPR001387">
    <property type="entry name" value="Cro/C1-type_HTH"/>
</dbReference>
<dbReference type="CDD" id="cd00093">
    <property type="entry name" value="HTH_XRE"/>
    <property type="match status" value="1"/>
</dbReference>
<dbReference type="Gene3D" id="1.10.260.40">
    <property type="entry name" value="lambda repressor-like DNA-binding domains"/>
    <property type="match status" value="1"/>
</dbReference>
<evidence type="ECO:0000313" key="3">
    <source>
        <dbReference type="Proteomes" id="UP001596083"/>
    </source>
</evidence>
<organism evidence="2 3">
    <name type="scientific">Streptomyces gamaensis</name>
    <dbReference type="NCBI Taxonomy" id="1763542"/>
    <lineage>
        <taxon>Bacteria</taxon>
        <taxon>Bacillati</taxon>
        <taxon>Actinomycetota</taxon>
        <taxon>Actinomycetes</taxon>
        <taxon>Kitasatosporales</taxon>
        <taxon>Streptomycetaceae</taxon>
        <taxon>Streptomyces</taxon>
    </lineage>
</organism>
<name>A0ABW0Z6P8_9ACTN</name>
<keyword evidence="3" id="KW-1185">Reference proteome</keyword>
<dbReference type="EMBL" id="JBHSPB010000027">
    <property type="protein sequence ID" value="MFC5724361.1"/>
    <property type="molecule type" value="Genomic_DNA"/>
</dbReference>
<dbReference type="InterPro" id="IPR010982">
    <property type="entry name" value="Lambda_DNA-bd_dom_sf"/>
</dbReference>
<reference evidence="3" key="1">
    <citation type="journal article" date="2019" name="Int. J. Syst. Evol. Microbiol.">
        <title>The Global Catalogue of Microorganisms (GCM) 10K type strain sequencing project: providing services to taxonomists for standard genome sequencing and annotation.</title>
        <authorList>
            <consortium name="The Broad Institute Genomics Platform"/>
            <consortium name="The Broad Institute Genome Sequencing Center for Infectious Disease"/>
            <person name="Wu L."/>
            <person name="Ma J."/>
        </authorList>
    </citation>
    <scope>NUCLEOTIDE SEQUENCE [LARGE SCALE GENOMIC DNA]</scope>
    <source>
        <strain evidence="3">CGMCC 4.7304</strain>
    </source>
</reference>
<dbReference type="SUPFAM" id="SSF47413">
    <property type="entry name" value="lambda repressor-like DNA-binding domains"/>
    <property type="match status" value="1"/>
</dbReference>
<evidence type="ECO:0000259" key="1">
    <source>
        <dbReference type="PROSITE" id="PS50943"/>
    </source>
</evidence>
<dbReference type="RefSeq" id="WP_390320825.1">
    <property type="nucleotide sequence ID" value="NZ_JBHSPB010000027.1"/>
</dbReference>
<evidence type="ECO:0000313" key="2">
    <source>
        <dbReference type="EMBL" id="MFC5724361.1"/>
    </source>
</evidence>